<sequence>MNAGKRKELLLEESSGELVLGNWWYNRKGAAVTWVDLDLRQHGEGGTPPKDYAFTFIAGQCCCLPPQLIGVNHIKFA</sequence>
<name>A0A5B7FUJ8_PORTR</name>
<comment type="caution">
    <text evidence="1">The sequence shown here is derived from an EMBL/GenBank/DDBJ whole genome shotgun (WGS) entry which is preliminary data.</text>
</comment>
<proteinExistence type="predicted"/>
<reference evidence="1 2" key="1">
    <citation type="submission" date="2019-05" db="EMBL/GenBank/DDBJ databases">
        <title>Another draft genome of Portunus trituberculatus and its Hox gene families provides insights of decapod evolution.</title>
        <authorList>
            <person name="Jeong J.-H."/>
            <person name="Song I."/>
            <person name="Kim S."/>
            <person name="Choi T."/>
            <person name="Kim D."/>
            <person name="Ryu S."/>
            <person name="Kim W."/>
        </authorList>
    </citation>
    <scope>NUCLEOTIDE SEQUENCE [LARGE SCALE GENOMIC DNA]</scope>
    <source>
        <tissue evidence="1">Muscle</tissue>
    </source>
</reference>
<keyword evidence="2" id="KW-1185">Reference proteome</keyword>
<gene>
    <name evidence="1" type="ORF">E2C01_045001</name>
</gene>
<dbReference type="Proteomes" id="UP000324222">
    <property type="component" value="Unassembled WGS sequence"/>
</dbReference>
<organism evidence="1 2">
    <name type="scientific">Portunus trituberculatus</name>
    <name type="common">Swimming crab</name>
    <name type="synonym">Neptunus trituberculatus</name>
    <dbReference type="NCBI Taxonomy" id="210409"/>
    <lineage>
        <taxon>Eukaryota</taxon>
        <taxon>Metazoa</taxon>
        <taxon>Ecdysozoa</taxon>
        <taxon>Arthropoda</taxon>
        <taxon>Crustacea</taxon>
        <taxon>Multicrustacea</taxon>
        <taxon>Malacostraca</taxon>
        <taxon>Eumalacostraca</taxon>
        <taxon>Eucarida</taxon>
        <taxon>Decapoda</taxon>
        <taxon>Pleocyemata</taxon>
        <taxon>Brachyura</taxon>
        <taxon>Eubrachyura</taxon>
        <taxon>Portunoidea</taxon>
        <taxon>Portunidae</taxon>
        <taxon>Portuninae</taxon>
        <taxon>Portunus</taxon>
    </lineage>
</organism>
<evidence type="ECO:0000313" key="2">
    <source>
        <dbReference type="Proteomes" id="UP000324222"/>
    </source>
</evidence>
<protein>
    <submittedName>
        <fullName evidence="1">Uncharacterized protein</fullName>
    </submittedName>
</protein>
<dbReference type="AlphaFoldDB" id="A0A5B7FUJ8"/>
<dbReference type="EMBL" id="VSRR010009993">
    <property type="protein sequence ID" value="MPC51161.1"/>
    <property type="molecule type" value="Genomic_DNA"/>
</dbReference>
<evidence type="ECO:0000313" key="1">
    <source>
        <dbReference type="EMBL" id="MPC51161.1"/>
    </source>
</evidence>
<accession>A0A5B7FUJ8</accession>